<evidence type="ECO:0000259" key="1">
    <source>
        <dbReference type="SMART" id="SM00842"/>
    </source>
</evidence>
<evidence type="ECO:0000313" key="2">
    <source>
        <dbReference type="EMBL" id="KYD19401.1"/>
    </source>
</evidence>
<proteinExistence type="predicted"/>
<dbReference type="Pfam" id="PF14450">
    <property type="entry name" value="FtsA"/>
    <property type="match status" value="1"/>
</dbReference>
<evidence type="ECO:0000313" key="3">
    <source>
        <dbReference type="Proteomes" id="UP000075683"/>
    </source>
</evidence>
<dbReference type="SMART" id="SM00842">
    <property type="entry name" value="FtsA"/>
    <property type="match status" value="1"/>
</dbReference>
<dbReference type="InterPro" id="IPR003494">
    <property type="entry name" value="SHS2_FtsA"/>
</dbReference>
<dbReference type="EMBL" id="LQYT01000040">
    <property type="protein sequence ID" value="KYD19401.1"/>
    <property type="molecule type" value="Genomic_DNA"/>
</dbReference>
<name>A0A150M4W3_9BACI</name>
<gene>
    <name evidence="2" type="ORF">B4135_0305</name>
</gene>
<dbReference type="PANTHER" id="PTHR32432">
    <property type="entry name" value="CELL DIVISION PROTEIN FTSA-RELATED"/>
    <property type="match status" value="1"/>
</dbReference>
<dbReference type="GO" id="GO:0051301">
    <property type="term" value="P:cell division"/>
    <property type="evidence" value="ECO:0007669"/>
    <property type="project" value="InterPro"/>
</dbReference>
<dbReference type="STRING" id="301148.B4135_0305"/>
<comment type="caution">
    <text evidence="2">The sequence shown here is derived from an EMBL/GenBank/DDBJ whole genome shotgun (WGS) entry which is preliminary data.</text>
</comment>
<dbReference type="SUPFAM" id="SSF53067">
    <property type="entry name" value="Actin-like ATPase domain"/>
    <property type="match status" value="2"/>
</dbReference>
<dbReference type="PANTHER" id="PTHR32432:SF3">
    <property type="entry name" value="ETHANOLAMINE UTILIZATION PROTEIN EUTJ"/>
    <property type="match status" value="1"/>
</dbReference>
<dbReference type="InterPro" id="IPR043129">
    <property type="entry name" value="ATPase_NBD"/>
</dbReference>
<protein>
    <recommendedName>
        <fullName evidence="1">SHS2 domain-containing protein</fullName>
    </recommendedName>
</protein>
<accession>A0A150M4W3</accession>
<dbReference type="Proteomes" id="UP000075683">
    <property type="component" value="Unassembled WGS sequence"/>
</dbReference>
<dbReference type="Gene3D" id="3.30.420.40">
    <property type="match status" value="2"/>
</dbReference>
<dbReference type="CDD" id="cd24004">
    <property type="entry name" value="ASKHA_NBD_PilM-like"/>
    <property type="match status" value="1"/>
</dbReference>
<sequence length="712" mass="78696">MENPKQTFALDIGTRTIVGIIWEERDNRAEIKHCIVKEHQERAMLDGQIHDITSVAGVIREVKEELERKCGPLKRACVAAAGRTLKTEQAAAKMETGGRPIRKEDVIHLELMAVQKAEQQVAEKFKGASGKFFCVGYSVLYYYLDGEQIGNLVGQNGSEASVEIIATFLPKVVIDSLSSALNRAGLEMEAITLEPIAAIHVLIPPSMRRLNVALVDIGAGTSDIAVTDKGTIINYGMVPIAGDEITEAISDQFLIDFPVAEQVKIQLSAKDTVTVKDILGFELTLEKDEIIRAISPAIEQLADTIAREILRLNHQHSPKAVMLVGGGSLTPNLPELLAEKLQLPKNRVAIRQIDALENVIIPDERLRGPEFVTPIGIGISAKKNPLQYKTVFLNGQPVHLFEIKKLTVADALLASGLKISQLYGKPGLAKIIRFNGKAVAFPGKFGNPPKIFVNGEPASVDDEIREGAEITVEKGDDGEDAKITVEELMKEGKISLFVNDQEYSLFPSVEVNGKKTDKRRELKDRDIVQCRYAKTIGEALAAIGLKDLLKEAAEFSVTVNNERKRLPKFSGKILKNGAEATPETPIQAGDRVTVTRRKNPTVEELASEFHWVLKQDMPVTFNGKPVLLSKRVTFVRRDGKLLDDKDRVKSGDVLTVERAEDSPFIFQDVFRFVDYSTGDKRGNYKILRNGKEGTFQDRLTPGDKLEIIWPDQ</sequence>
<dbReference type="RefSeq" id="WP_061568830.1">
    <property type="nucleotide sequence ID" value="NZ_LQYT01000040.1"/>
</dbReference>
<dbReference type="AlphaFoldDB" id="A0A150M4W3"/>
<dbReference type="InterPro" id="IPR050696">
    <property type="entry name" value="FtsA/MreB"/>
</dbReference>
<dbReference type="PATRIC" id="fig|301148.3.peg.3391"/>
<organism evidence="2 3">
    <name type="scientific">Caldibacillus debilis</name>
    <dbReference type="NCBI Taxonomy" id="301148"/>
    <lineage>
        <taxon>Bacteria</taxon>
        <taxon>Bacillati</taxon>
        <taxon>Bacillota</taxon>
        <taxon>Bacilli</taxon>
        <taxon>Bacillales</taxon>
        <taxon>Bacillaceae</taxon>
        <taxon>Caldibacillus</taxon>
    </lineage>
</organism>
<reference evidence="2 3" key="1">
    <citation type="submission" date="2016-01" db="EMBL/GenBank/DDBJ databases">
        <title>Draft Genome Sequences of Seven Thermophilic Sporeformers Isolated from Foods.</title>
        <authorList>
            <person name="Berendsen E.M."/>
            <person name="Wells-Bennik M.H."/>
            <person name="Krawcyk A.O."/>
            <person name="De Jong A."/>
            <person name="Holsappel S."/>
            <person name="Eijlander R.T."/>
            <person name="Kuipers O.P."/>
        </authorList>
    </citation>
    <scope>NUCLEOTIDE SEQUENCE [LARGE SCALE GENOMIC DNA]</scope>
    <source>
        <strain evidence="2 3">B4135</strain>
    </source>
</reference>
<dbReference type="OrthoDB" id="9768127at2"/>
<feature type="domain" description="SHS2" evidence="1">
    <location>
        <begin position="7"/>
        <end position="202"/>
    </location>
</feature>